<gene>
    <name evidence="1" type="ORF">HMPREF0762_00351</name>
</gene>
<dbReference type="InterPro" id="IPR023214">
    <property type="entry name" value="HAD_sf"/>
</dbReference>
<comment type="caution">
    <text evidence="1">The sequence shown here is derived from an EMBL/GenBank/DDBJ whole genome shotgun (WGS) entry which is preliminary data.</text>
</comment>
<keyword evidence="2" id="KW-1185">Reference proteome</keyword>
<keyword evidence="1" id="KW-0378">Hydrolase</keyword>
<reference evidence="1" key="1">
    <citation type="submission" date="2009-10" db="EMBL/GenBank/DDBJ databases">
        <authorList>
            <person name="Weinstock G."/>
            <person name="Sodergren E."/>
            <person name="Clifton S."/>
            <person name="Fulton L."/>
            <person name="Fulton B."/>
            <person name="Courtney L."/>
            <person name="Fronick C."/>
            <person name="Harrison M."/>
            <person name="Strong C."/>
            <person name="Farmer C."/>
            <person name="Delahaunty K."/>
            <person name="Markovic C."/>
            <person name="Hall O."/>
            <person name="Minx P."/>
            <person name="Tomlinson C."/>
            <person name="Mitreva M."/>
            <person name="Nelson J."/>
            <person name="Hou S."/>
            <person name="Wollam A."/>
            <person name="Pepin K.H."/>
            <person name="Johnson M."/>
            <person name="Bhonagiri V."/>
            <person name="Nash W.E."/>
            <person name="Warren W."/>
            <person name="Chinwalla A."/>
            <person name="Mardis E.R."/>
            <person name="Wilson R.K."/>
        </authorList>
    </citation>
    <scope>NUCLEOTIDE SEQUENCE [LARGE SCALE GENOMIC DNA]</scope>
    <source>
        <strain evidence="1">ATCC 700122</strain>
    </source>
</reference>
<dbReference type="Gene3D" id="3.40.50.1000">
    <property type="entry name" value="HAD superfamily/HAD-like"/>
    <property type="match status" value="1"/>
</dbReference>
<proteinExistence type="predicted"/>
<protein>
    <submittedName>
        <fullName evidence="1">HAD hydrolase, family IIB</fullName>
    </submittedName>
</protein>
<dbReference type="PANTHER" id="PTHR10000">
    <property type="entry name" value="PHOSPHOSERINE PHOSPHATASE"/>
    <property type="match status" value="1"/>
</dbReference>
<accession>D0WEW5</accession>
<dbReference type="Pfam" id="PF08282">
    <property type="entry name" value="Hydrolase_3"/>
    <property type="match status" value="1"/>
</dbReference>
<dbReference type="HOGENOM" id="CLU_044146_7_0_11"/>
<dbReference type="STRING" id="649764.HMPREF0762_00351"/>
<dbReference type="EMBL" id="ACUX02000004">
    <property type="protein sequence ID" value="EEZ62253.1"/>
    <property type="molecule type" value="Genomic_DNA"/>
</dbReference>
<name>D0WEW5_SLAES</name>
<sequence>MNAGQKIASDLLLRYVRKADRMRARYLFFDIDGTLAAGPIGRRYIPESAKRAIDLARAAGHVCAVATGRSHAMAEPYRQELGFSLMVSDGGAGITVDGRLVALEPLDREPCLRLLEECEEKRVPWAISSDDSRFRTTIDRRFDDAVSEGYMDTIITPELDFHDVPAFYKLYIACTAAEEHRLSRLSDVPQARFSPDCLFIEPVDKGAGIRRIMKHLNAPVEDVIVFGDGSNDLSMFCPEWTCVAMGNAIDKLKERADLVTTDADDDGIWNACVRLGLFPANDAS</sequence>
<evidence type="ECO:0000313" key="2">
    <source>
        <dbReference type="Proteomes" id="UP000006001"/>
    </source>
</evidence>
<dbReference type="PANTHER" id="PTHR10000:SF25">
    <property type="entry name" value="PHOSPHATASE YKRA-RELATED"/>
    <property type="match status" value="1"/>
</dbReference>
<dbReference type="NCBIfam" id="TIGR01484">
    <property type="entry name" value="HAD-SF-IIB"/>
    <property type="match status" value="1"/>
</dbReference>
<dbReference type="AlphaFoldDB" id="D0WEW5"/>
<dbReference type="Gene3D" id="3.30.1240.10">
    <property type="match status" value="1"/>
</dbReference>
<evidence type="ECO:0000313" key="1">
    <source>
        <dbReference type="EMBL" id="EEZ62253.1"/>
    </source>
</evidence>
<dbReference type="SUPFAM" id="SSF56784">
    <property type="entry name" value="HAD-like"/>
    <property type="match status" value="1"/>
</dbReference>
<dbReference type="GO" id="GO:0016791">
    <property type="term" value="F:phosphatase activity"/>
    <property type="evidence" value="ECO:0007669"/>
    <property type="project" value="UniProtKB-ARBA"/>
</dbReference>
<dbReference type="GO" id="GO:0005829">
    <property type="term" value="C:cytosol"/>
    <property type="evidence" value="ECO:0007669"/>
    <property type="project" value="TreeGrafter"/>
</dbReference>
<dbReference type="GO" id="GO:0000287">
    <property type="term" value="F:magnesium ion binding"/>
    <property type="evidence" value="ECO:0007669"/>
    <property type="project" value="TreeGrafter"/>
</dbReference>
<dbReference type="eggNOG" id="COG0561">
    <property type="taxonomic scope" value="Bacteria"/>
</dbReference>
<dbReference type="Proteomes" id="UP000006001">
    <property type="component" value="Unassembled WGS sequence"/>
</dbReference>
<dbReference type="InterPro" id="IPR036412">
    <property type="entry name" value="HAD-like_sf"/>
</dbReference>
<organism evidence="1 2">
    <name type="scientific">Slackia exigua (strain ATCC 700122 / DSM 15923 / CIP 105133 / JCM 11022 / KCTC 5966 / S-7)</name>
    <dbReference type="NCBI Taxonomy" id="649764"/>
    <lineage>
        <taxon>Bacteria</taxon>
        <taxon>Bacillati</taxon>
        <taxon>Actinomycetota</taxon>
        <taxon>Coriobacteriia</taxon>
        <taxon>Eggerthellales</taxon>
        <taxon>Eggerthellaceae</taxon>
        <taxon>Slackia</taxon>
    </lineage>
</organism>
<dbReference type="InterPro" id="IPR006379">
    <property type="entry name" value="HAD-SF_hydro_IIB"/>
</dbReference>